<name>A0A6J7AGC3_9ZZZZ</name>
<dbReference type="InterPro" id="IPR013595">
    <property type="entry name" value="Pept_S33_TAP-like_C"/>
</dbReference>
<keyword evidence="2" id="KW-0732">Signal</keyword>
<dbReference type="PANTHER" id="PTHR43248">
    <property type="entry name" value="2-SUCCINYL-6-HYDROXY-2,4-CYCLOHEXADIENE-1-CARBOXYLATE SYNTHASE"/>
    <property type="match status" value="1"/>
</dbReference>
<reference evidence="5" key="1">
    <citation type="submission" date="2020-05" db="EMBL/GenBank/DDBJ databases">
        <authorList>
            <person name="Chiriac C."/>
            <person name="Salcher M."/>
            <person name="Ghai R."/>
            <person name="Kavagutti S V."/>
        </authorList>
    </citation>
    <scope>NUCLEOTIDE SEQUENCE</scope>
</reference>
<dbReference type="PANTHER" id="PTHR43248:SF29">
    <property type="entry name" value="TRIPEPTIDYL AMINOPEPTIDASE"/>
    <property type="match status" value="1"/>
</dbReference>
<dbReference type="Pfam" id="PF08386">
    <property type="entry name" value="Abhydrolase_4"/>
    <property type="match status" value="1"/>
</dbReference>
<evidence type="ECO:0000256" key="2">
    <source>
        <dbReference type="ARBA" id="ARBA00022729"/>
    </source>
</evidence>
<evidence type="ECO:0000256" key="3">
    <source>
        <dbReference type="ARBA" id="ARBA00022801"/>
    </source>
</evidence>
<evidence type="ECO:0000313" key="5">
    <source>
        <dbReference type="EMBL" id="CAB4831847.1"/>
    </source>
</evidence>
<dbReference type="AlphaFoldDB" id="A0A6J7AGC3"/>
<evidence type="ECO:0000256" key="1">
    <source>
        <dbReference type="ARBA" id="ARBA00010088"/>
    </source>
</evidence>
<comment type="similarity">
    <text evidence="1">Belongs to the peptidase S33 family.</text>
</comment>
<dbReference type="EMBL" id="CAFABK010000042">
    <property type="protein sequence ID" value="CAB4831847.1"/>
    <property type="molecule type" value="Genomic_DNA"/>
</dbReference>
<gene>
    <name evidence="5" type="ORF">UFOPK3204_01023</name>
</gene>
<dbReference type="InterPro" id="IPR051601">
    <property type="entry name" value="Serine_prot/Carboxylest_S33"/>
</dbReference>
<dbReference type="GO" id="GO:0016787">
    <property type="term" value="F:hydrolase activity"/>
    <property type="evidence" value="ECO:0007669"/>
    <property type="project" value="UniProtKB-KW"/>
</dbReference>
<proteinExistence type="inferred from homology"/>
<accession>A0A6J7AGC3</accession>
<organism evidence="5">
    <name type="scientific">freshwater metagenome</name>
    <dbReference type="NCBI Taxonomy" id="449393"/>
    <lineage>
        <taxon>unclassified sequences</taxon>
        <taxon>metagenomes</taxon>
        <taxon>ecological metagenomes</taxon>
    </lineage>
</organism>
<feature type="domain" description="Peptidase S33 tripeptidyl aminopeptidase-like C-terminal" evidence="4">
    <location>
        <begin position="405"/>
        <end position="504"/>
    </location>
</feature>
<dbReference type="Gene3D" id="3.40.50.1820">
    <property type="entry name" value="alpha/beta hydrolase"/>
    <property type="match status" value="1"/>
</dbReference>
<protein>
    <submittedName>
        <fullName evidence="5">Unannotated protein</fullName>
    </submittedName>
</protein>
<dbReference type="InterPro" id="IPR029058">
    <property type="entry name" value="AB_hydrolase_fold"/>
</dbReference>
<evidence type="ECO:0000259" key="4">
    <source>
        <dbReference type="Pfam" id="PF08386"/>
    </source>
</evidence>
<sequence length="505" mass="53415">MVTYGAYVMTRRWHLRFALLATTATCFTAIAGGLNPAAAADLTRYAEQHLIWRKCAGEMQCAKLTVPRDYADLAAGDIQIALSRVPHSGTTFQGSIVVNPGGPGGSGIDFASTAAAIVAPEVSQQFDIVGFDPRGVAASAPVTCMNGSQTTRWLLADPTPDTRIEQDILMGLAREISAGCLQYSPRIAPFISTANTVNDLDILRSALGEQKLNLLGFSYGTSLGALYAQKFPSQVGRMVLDGAVDPSLNGMEISKGQSGGFQGALVRFAKDCANRSNCPYSGEVNDVLSGINQLLASLENHRLPTSGFEPLNQAQAVTALFWSTYSPDFWGTLRSALSQAERGHGEDLQWMSNQATDRIGKNRYGSNQNSAFYAISCLDAPATPGRTGLAAAAKAWSKNAPVPELARAMSWGNAPCSFWFDHLGGKPAAATSTTTAPIVVVGTRFDPATPYSWAIALHEQLPTSSLITYEGDGHTAYGGGSACVDHAIDEFLLTGNAPASGKTCN</sequence>
<keyword evidence="3" id="KW-0378">Hydrolase</keyword>
<dbReference type="SUPFAM" id="SSF53474">
    <property type="entry name" value="alpha/beta-Hydrolases"/>
    <property type="match status" value="1"/>
</dbReference>